<organism evidence="1 2">
    <name type="scientific">Bipolaricaulis sibiricus</name>
    <dbReference type="NCBI Taxonomy" id="2501609"/>
    <lineage>
        <taxon>Bacteria</taxon>
        <taxon>Candidatus Bipolaricaulota</taxon>
        <taxon>Candidatus Bipolaricaulia</taxon>
        <taxon>Candidatus Bipolaricaulales</taxon>
        <taxon>Candidatus Bipolaricaulaceae</taxon>
        <taxon>Candidatus Bipolaricaulis</taxon>
    </lineage>
</organism>
<name>A0A410FVI7_BIPS1</name>
<dbReference type="InterPro" id="IPR011989">
    <property type="entry name" value="ARM-like"/>
</dbReference>
<dbReference type="InterPro" id="IPR016024">
    <property type="entry name" value="ARM-type_fold"/>
</dbReference>
<dbReference type="EMBL" id="CP034928">
    <property type="protein sequence ID" value="QAA77125.1"/>
    <property type="molecule type" value="Genomic_DNA"/>
</dbReference>
<dbReference type="KEGG" id="bih:BIP78_1359"/>
<evidence type="ECO:0008006" key="3">
    <source>
        <dbReference type="Google" id="ProtNLM"/>
    </source>
</evidence>
<evidence type="ECO:0000313" key="1">
    <source>
        <dbReference type="EMBL" id="QAA77125.1"/>
    </source>
</evidence>
<protein>
    <recommendedName>
        <fullName evidence="3">HEAT repeat domain-containing protein</fullName>
    </recommendedName>
</protein>
<gene>
    <name evidence="1" type="ORF">BIP78_1359</name>
</gene>
<sequence>MTQEQVLEAWRRGGASRTRVLIALSEDGALDWVDRLLPGPPEARRLAAALLGRSPHLAEALGHLRTLVSDDDRYTREAAVQAVVQLWHERFEEAYPILGAWRTDPNPLVRRAVVLAAGGIAEPLRLDRVAPLFSLLDPFVRDRAPEVRAAVEGVLAHALFTAYPEDTFEQLTYWSASHDTGVLSHVATALGQAPATIGRRALIVLRRVALADGRPVRAAVVRAMANLAPACPDAVGTELRRWLSDPERAAIAREALGRIDGEFLSAKRPPACPRPVA</sequence>
<dbReference type="Gene3D" id="1.25.10.10">
    <property type="entry name" value="Leucine-rich Repeat Variant"/>
    <property type="match status" value="1"/>
</dbReference>
<reference evidence="2" key="1">
    <citation type="submission" date="2018-12" db="EMBL/GenBank/DDBJ databases">
        <title>Complete genome sequence of an uncultured bacterium of the candidate phylum Bipolaricaulota.</title>
        <authorList>
            <person name="Kadnikov V.V."/>
            <person name="Mardanov A.V."/>
            <person name="Beletsky A.V."/>
            <person name="Frank Y.A."/>
            <person name="Karnachuk O.V."/>
            <person name="Ravin N.V."/>
        </authorList>
    </citation>
    <scope>NUCLEOTIDE SEQUENCE [LARGE SCALE GENOMIC DNA]</scope>
</reference>
<dbReference type="Pfam" id="PF13646">
    <property type="entry name" value="HEAT_2"/>
    <property type="match status" value="1"/>
</dbReference>
<accession>A0A410FVI7</accession>
<dbReference type="SUPFAM" id="SSF48371">
    <property type="entry name" value="ARM repeat"/>
    <property type="match status" value="1"/>
</dbReference>
<dbReference type="Proteomes" id="UP000287233">
    <property type="component" value="Chromosome"/>
</dbReference>
<evidence type="ECO:0000313" key="2">
    <source>
        <dbReference type="Proteomes" id="UP000287233"/>
    </source>
</evidence>
<dbReference type="AlphaFoldDB" id="A0A410FVI7"/>
<proteinExistence type="predicted"/>